<dbReference type="RefSeq" id="WP_217734357.1">
    <property type="nucleotide sequence ID" value="NZ_JAHSPR010000001.1"/>
</dbReference>
<feature type="domain" description="DZANK-type" evidence="1">
    <location>
        <begin position="5"/>
        <end position="57"/>
    </location>
</feature>
<keyword evidence="3" id="KW-1185">Reference proteome</keyword>
<gene>
    <name evidence="2" type="ORF">KU392_01495</name>
</gene>
<dbReference type="InterPro" id="IPR025874">
    <property type="entry name" value="DZR"/>
</dbReference>
<accession>A0ABS6NKZ7</accession>
<reference evidence="2 3" key="1">
    <citation type="submission" date="2021-06" db="EMBL/GenBank/DDBJ databases">
        <authorList>
            <person name="Lu T."/>
            <person name="Wang Q."/>
            <person name="Han X."/>
        </authorList>
    </citation>
    <scope>NUCLEOTIDE SEQUENCE [LARGE SCALE GENOMIC DNA]</scope>
    <source>
        <strain evidence="2 3">LAM0050</strain>
    </source>
</reference>
<evidence type="ECO:0000313" key="2">
    <source>
        <dbReference type="EMBL" id="MBV4395927.1"/>
    </source>
</evidence>
<protein>
    <submittedName>
        <fullName evidence="2">Zinc ribbon domain-containing protein</fullName>
    </submittedName>
</protein>
<evidence type="ECO:0000313" key="3">
    <source>
        <dbReference type="Proteomes" id="UP000722165"/>
    </source>
</evidence>
<evidence type="ECO:0000259" key="1">
    <source>
        <dbReference type="Pfam" id="PF12773"/>
    </source>
</evidence>
<sequence>MAKFCMKCGTALHEGAKFCMKCGHALPGIEQAAPLKIQCDRCGASLKTGMKFCPKCGAGVGRALTVDIPVSEPVISVQVSDLPPNVEAAQKEHITEEGVEKTKQRTTKVPAASITAAEEGVEKTKQRTTEKAKAKEKAKETAATAVKKEAVHPVKKALSALLDQTVSASDNAGEMRIAMTEGQKSLLTHVIRELAKRIVK</sequence>
<comment type="caution">
    <text evidence="2">The sequence shown here is derived from an EMBL/GenBank/DDBJ whole genome shotgun (WGS) entry which is preliminary data.</text>
</comment>
<dbReference type="Proteomes" id="UP000722165">
    <property type="component" value="Unassembled WGS sequence"/>
</dbReference>
<name>A0ABS6NKZ7_9BURK</name>
<dbReference type="Pfam" id="PF12773">
    <property type="entry name" value="DZR"/>
    <property type="match status" value="1"/>
</dbReference>
<proteinExistence type="predicted"/>
<organism evidence="2 3">
    <name type="scientific">Advenella alkanexedens</name>
    <dbReference type="NCBI Taxonomy" id="1481665"/>
    <lineage>
        <taxon>Bacteria</taxon>
        <taxon>Pseudomonadati</taxon>
        <taxon>Pseudomonadota</taxon>
        <taxon>Betaproteobacteria</taxon>
        <taxon>Burkholderiales</taxon>
        <taxon>Alcaligenaceae</taxon>
    </lineage>
</organism>
<dbReference type="EMBL" id="JAHSPR010000001">
    <property type="protein sequence ID" value="MBV4395927.1"/>
    <property type="molecule type" value="Genomic_DNA"/>
</dbReference>